<keyword evidence="3" id="KW-0862">Zinc</keyword>
<dbReference type="InterPro" id="IPR013658">
    <property type="entry name" value="SGL"/>
</dbReference>
<dbReference type="PANTHER" id="PTHR47572:SF4">
    <property type="entry name" value="LACTONASE DRP35"/>
    <property type="match status" value="1"/>
</dbReference>
<accession>A0A6B0XYX1</accession>
<dbReference type="InterPro" id="IPR005511">
    <property type="entry name" value="SMP-30"/>
</dbReference>
<dbReference type="PRINTS" id="PR01790">
    <property type="entry name" value="SMP30FAMILY"/>
</dbReference>
<comment type="cofactor">
    <cofactor evidence="3">
        <name>Zn(2+)</name>
        <dbReference type="ChEBI" id="CHEBI:29105"/>
    </cofactor>
    <text evidence="3">Binds 1 divalent metal cation per subunit.</text>
</comment>
<feature type="binding site" evidence="3">
    <location>
        <position position="110"/>
    </location>
    <ligand>
        <name>substrate</name>
    </ligand>
</feature>
<dbReference type="GO" id="GO:0016787">
    <property type="term" value="F:hydrolase activity"/>
    <property type="evidence" value="ECO:0007669"/>
    <property type="project" value="UniProtKB-KW"/>
</dbReference>
<evidence type="ECO:0000256" key="1">
    <source>
        <dbReference type="ARBA" id="ARBA00022801"/>
    </source>
</evidence>
<comment type="caution">
    <text evidence="5">The sequence shown here is derived from an EMBL/GenBank/DDBJ whole genome shotgun (WGS) entry which is preliminary data.</text>
</comment>
<proteinExistence type="predicted"/>
<evidence type="ECO:0000256" key="2">
    <source>
        <dbReference type="PIRSR" id="PIRSR605511-1"/>
    </source>
</evidence>
<feature type="active site" description="Proton donor/acceptor" evidence="2">
    <location>
        <position position="220"/>
    </location>
</feature>
<protein>
    <submittedName>
        <fullName evidence="5">SMP-30/gluconolactonase/LRE family protein</fullName>
    </submittedName>
</protein>
<evidence type="ECO:0000313" key="5">
    <source>
        <dbReference type="EMBL" id="MXY33924.1"/>
    </source>
</evidence>
<name>A0A6B0XYX1_9RHOB</name>
<evidence type="ECO:0000259" key="4">
    <source>
        <dbReference type="Pfam" id="PF08450"/>
    </source>
</evidence>
<sequence>MPGLIEGRMERLATGLNFTEGPAWLADHDMLLFTDIPANAILAWRDGALAPWVENAHFAIGLALARDGRVLACEHATRTLAAIEVRDDGSAGEREVLARSYRGRVLNSTNDVIAASDGTVLFTDPPFGVRALEGALHGYQQASELDACHVFRVTSDAGAPVSLTADVYRPNGLCLAPDEKTLYVSDSSETHRKVVAFDVGPDWSLSRQRDIAVMPVGVPDGMRVDVDGNLWVAGGDGVHVYDASGTRIGHAPVPEMVTNIEFGGTDLCELFITATTSLYRVRTGRPCGRA</sequence>
<dbReference type="PANTHER" id="PTHR47572">
    <property type="entry name" value="LIPOPROTEIN-RELATED"/>
    <property type="match status" value="1"/>
</dbReference>
<dbReference type="Pfam" id="PF08450">
    <property type="entry name" value="SGL"/>
    <property type="match status" value="1"/>
</dbReference>
<feature type="domain" description="SMP-30/Gluconolactonase/LRE-like region" evidence="4">
    <location>
        <begin position="18"/>
        <end position="275"/>
    </location>
</feature>
<feature type="binding site" evidence="3">
    <location>
        <position position="220"/>
    </location>
    <ligand>
        <name>a divalent metal cation</name>
        <dbReference type="ChEBI" id="CHEBI:60240"/>
    </ligand>
</feature>
<dbReference type="SUPFAM" id="SSF63829">
    <property type="entry name" value="Calcium-dependent phosphotriesterase"/>
    <property type="match status" value="1"/>
</dbReference>
<evidence type="ECO:0000256" key="3">
    <source>
        <dbReference type="PIRSR" id="PIRSR605511-2"/>
    </source>
</evidence>
<dbReference type="AlphaFoldDB" id="A0A6B0XYX1"/>
<dbReference type="EMBL" id="VXRY01000299">
    <property type="protein sequence ID" value="MXY33924.1"/>
    <property type="molecule type" value="Genomic_DNA"/>
</dbReference>
<dbReference type="InterPro" id="IPR051262">
    <property type="entry name" value="SMP-30/CGR1_Lactonase"/>
</dbReference>
<keyword evidence="3" id="KW-0479">Metal-binding</keyword>
<feature type="binding site" evidence="3">
    <location>
        <position position="171"/>
    </location>
    <ligand>
        <name>a divalent metal cation</name>
        <dbReference type="ChEBI" id="CHEBI:60240"/>
    </ligand>
</feature>
<dbReference type="InterPro" id="IPR011042">
    <property type="entry name" value="6-blade_b-propeller_TolB-like"/>
</dbReference>
<reference evidence="5" key="1">
    <citation type="submission" date="2019-09" db="EMBL/GenBank/DDBJ databases">
        <title>Characterisation of the sponge microbiome using genome-centric metagenomics.</title>
        <authorList>
            <person name="Engelberts J.P."/>
            <person name="Robbins S.J."/>
            <person name="De Goeij J.M."/>
            <person name="Aranda M."/>
            <person name="Bell S.C."/>
            <person name="Webster N.S."/>
        </authorList>
    </citation>
    <scope>NUCLEOTIDE SEQUENCE</scope>
    <source>
        <strain evidence="5">SB0664_bin_43</strain>
    </source>
</reference>
<dbReference type="Gene3D" id="2.120.10.30">
    <property type="entry name" value="TolB, C-terminal domain"/>
    <property type="match status" value="1"/>
</dbReference>
<dbReference type="GO" id="GO:0046872">
    <property type="term" value="F:metal ion binding"/>
    <property type="evidence" value="ECO:0007669"/>
    <property type="project" value="UniProtKB-KW"/>
</dbReference>
<feature type="binding site" evidence="3">
    <location>
        <position position="20"/>
    </location>
    <ligand>
        <name>a divalent metal cation</name>
        <dbReference type="ChEBI" id="CHEBI:60240"/>
    </ligand>
</feature>
<feature type="binding site" evidence="3">
    <location>
        <position position="133"/>
    </location>
    <ligand>
        <name>substrate</name>
    </ligand>
</feature>
<organism evidence="5">
    <name type="scientific">Boseongicola sp. SB0664_bin_43</name>
    <dbReference type="NCBI Taxonomy" id="2604844"/>
    <lineage>
        <taxon>Bacteria</taxon>
        <taxon>Pseudomonadati</taxon>
        <taxon>Pseudomonadota</taxon>
        <taxon>Alphaproteobacteria</taxon>
        <taxon>Rhodobacterales</taxon>
        <taxon>Paracoccaceae</taxon>
        <taxon>Boseongicola</taxon>
    </lineage>
</organism>
<gene>
    <name evidence="5" type="ORF">F4Y60_07505</name>
</gene>
<keyword evidence="1" id="KW-0378">Hydrolase</keyword>